<evidence type="ECO:0000256" key="1">
    <source>
        <dbReference type="SAM" id="MobiDB-lite"/>
    </source>
</evidence>
<reference evidence="3 4" key="1">
    <citation type="submission" date="2012-10" db="EMBL/GenBank/DDBJ databases">
        <authorList>
            <person name="Zafar N."/>
            <person name="Inman J."/>
            <person name="Hall N."/>
            <person name="Lorenzi H."/>
            <person name="Caler E."/>
        </authorList>
    </citation>
    <scope>NUCLEOTIDE SEQUENCE [LARGE SCALE GENOMIC DNA]</scope>
    <source>
        <strain evidence="3 4">IP1</strain>
    </source>
</reference>
<feature type="region of interest" description="Disordered" evidence="1">
    <location>
        <begin position="62"/>
        <end position="113"/>
    </location>
</feature>
<dbReference type="GO" id="GO:0007165">
    <property type="term" value="P:signal transduction"/>
    <property type="evidence" value="ECO:0007669"/>
    <property type="project" value="InterPro"/>
</dbReference>
<name>A0A0A1UGP6_ENTIV</name>
<feature type="region of interest" description="Disordered" evidence="1">
    <location>
        <begin position="32"/>
        <end position="51"/>
    </location>
</feature>
<dbReference type="Gene3D" id="1.10.555.10">
    <property type="entry name" value="Rho GTPase activation protein"/>
    <property type="match status" value="1"/>
</dbReference>
<dbReference type="GO" id="GO:0005096">
    <property type="term" value="F:GTPase activator activity"/>
    <property type="evidence" value="ECO:0007669"/>
    <property type="project" value="InterPro"/>
</dbReference>
<dbReference type="GeneID" id="14893829"/>
<dbReference type="Proteomes" id="UP000014680">
    <property type="component" value="Unassembled WGS sequence"/>
</dbReference>
<dbReference type="KEGG" id="eiv:EIN_252830"/>
<proteinExistence type="predicted"/>
<accession>A0A0A1UGP6</accession>
<organism evidence="3 4">
    <name type="scientific">Entamoeba invadens IP1</name>
    <dbReference type="NCBI Taxonomy" id="370355"/>
    <lineage>
        <taxon>Eukaryota</taxon>
        <taxon>Amoebozoa</taxon>
        <taxon>Evosea</taxon>
        <taxon>Archamoebae</taxon>
        <taxon>Mastigamoebida</taxon>
        <taxon>Entamoebidae</taxon>
        <taxon>Entamoeba</taxon>
    </lineage>
</organism>
<dbReference type="AlphaFoldDB" id="A0A0A1UGP6"/>
<dbReference type="VEuPathDB" id="AmoebaDB:EIN_252830"/>
<dbReference type="RefSeq" id="XP_004261810.1">
    <property type="nucleotide sequence ID" value="XM_004261762.1"/>
</dbReference>
<dbReference type="PANTHER" id="PTHR23182:SF1">
    <property type="entry name" value="RHO GTPASE ACTIVATING PROTEIN AT 1A, ISOFORM E"/>
    <property type="match status" value="1"/>
</dbReference>
<dbReference type="PANTHER" id="PTHR23182">
    <property type="entry name" value="BREAKPOINT CLUSTER REGION PROTEIN BCR"/>
    <property type="match status" value="1"/>
</dbReference>
<evidence type="ECO:0000313" key="4">
    <source>
        <dbReference type="Proteomes" id="UP000014680"/>
    </source>
</evidence>
<keyword evidence="4" id="KW-1185">Reference proteome</keyword>
<dbReference type="InterPro" id="IPR037769">
    <property type="entry name" value="Abr/Bcr"/>
</dbReference>
<feature type="domain" description="Rho-GAP" evidence="2">
    <location>
        <begin position="244"/>
        <end position="428"/>
    </location>
</feature>
<dbReference type="SUPFAM" id="SSF48350">
    <property type="entry name" value="GTPase activation domain, GAP"/>
    <property type="match status" value="1"/>
</dbReference>
<evidence type="ECO:0000313" key="3">
    <source>
        <dbReference type="EMBL" id="ELP95039.1"/>
    </source>
</evidence>
<sequence>MKGHTLHHFSFLEKKQSKPITVVQPQNHRVSEPLISQSPTHSQQQTIPSTLHQKQEIVVIPRRSFSSPKQTSGLRQEFPSAPQTPIPDTPATTDQKVTRKRRMSWSSKNPAEQRRSLTFLAQDDESLAMFKDKELQVVVKKEERKHQLRTTTDLRKKVKIIFDFQCYKQHIVTTITAHLSTTLGHKTESFMKHYSEKRKFEEVDLKDFSGHPLDGKLLFQELLLKNVFCVFICTRGNPFTSPKVYPSVLLINSKKAIPQVVFNLCWWIYTFGNRTEGIFRVSGKGESTKKKAEKCVLCDTSFLYSLKSQTNEIHNVVGTLKMYLREYTSGLVDFTKINQISRQKNQVMYVIKALEETQTEDVICLGLLYGLIMRLIKYENIHKMSLKNFAMILGPLVIHSVPGSNPLNVTLVQLDFSMVLAKNYEPIMSVFGLTNPFMELPELNQDKEKNFKKVMHSLDMIRSLSLQTPAECERLKEQLKNQDTLNFLKTVNKEILVDVISTIIDCLDF</sequence>
<dbReference type="InterPro" id="IPR000198">
    <property type="entry name" value="RhoGAP_dom"/>
</dbReference>
<gene>
    <name evidence="3" type="ORF">EIN_252830</name>
</gene>
<dbReference type="EMBL" id="KB206169">
    <property type="protein sequence ID" value="ELP95039.1"/>
    <property type="molecule type" value="Genomic_DNA"/>
</dbReference>
<dbReference type="Pfam" id="PF00620">
    <property type="entry name" value="RhoGAP"/>
    <property type="match status" value="1"/>
</dbReference>
<dbReference type="PROSITE" id="PS50238">
    <property type="entry name" value="RHOGAP"/>
    <property type="match status" value="1"/>
</dbReference>
<dbReference type="CDD" id="cd00159">
    <property type="entry name" value="RhoGAP"/>
    <property type="match status" value="1"/>
</dbReference>
<dbReference type="SMART" id="SM00324">
    <property type="entry name" value="RhoGAP"/>
    <property type="match status" value="1"/>
</dbReference>
<protein>
    <recommendedName>
        <fullName evidence="2">Rho-GAP domain-containing protein</fullName>
    </recommendedName>
</protein>
<dbReference type="InterPro" id="IPR008936">
    <property type="entry name" value="Rho_GTPase_activation_prot"/>
</dbReference>
<feature type="compositionally biased region" description="Polar residues" evidence="1">
    <location>
        <begin position="64"/>
        <end position="74"/>
    </location>
</feature>
<evidence type="ECO:0000259" key="2">
    <source>
        <dbReference type="PROSITE" id="PS50238"/>
    </source>
</evidence>
<dbReference type="OrthoDB" id="185175at2759"/>